<organism evidence="1 2">
    <name type="scientific">Brassica campestris</name>
    <name type="common">Field mustard</name>
    <dbReference type="NCBI Taxonomy" id="3711"/>
    <lineage>
        <taxon>Eukaryota</taxon>
        <taxon>Viridiplantae</taxon>
        <taxon>Streptophyta</taxon>
        <taxon>Embryophyta</taxon>
        <taxon>Tracheophyta</taxon>
        <taxon>Spermatophyta</taxon>
        <taxon>Magnoliopsida</taxon>
        <taxon>eudicotyledons</taxon>
        <taxon>Gunneridae</taxon>
        <taxon>Pentapetalae</taxon>
        <taxon>rosids</taxon>
        <taxon>malvids</taxon>
        <taxon>Brassicales</taxon>
        <taxon>Brassicaceae</taxon>
        <taxon>Brassiceae</taxon>
        <taxon>Brassica</taxon>
    </lineage>
</organism>
<name>A0A8D9GWH9_BRACM</name>
<evidence type="ECO:0000313" key="2">
    <source>
        <dbReference type="Proteomes" id="UP000694005"/>
    </source>
</evidence>
<dbReference type="Gramene" id="A01p23770.2_BraZ1">
    <property type="protein sequence ID" value="A01p23770.2_BraZ1.CDS.1"/>
    <property type="gene ID" value="A01g23770.2_BraZ1"/>
</dbReference>
<accession>A0A8D9GWH9</accession>
<sequence length="66" mass="7834">YIWKSRNEFLFAQRNVHSMEDIYRASEANAEWNSVYVRKKSTMETSTKPSSWLPPTPGWLKCNFDC</sequence>
<proteinExistence type="predicted"/>
<feature type="non-terminal residue" evidence="1">
    <location>
        <position position="1"/>
    </location>
</feature>
<dbReference type="Proteomes" id="UP000694005">
    <property type="component" value="Chromosome A01"/>
</dbReference>
<evidence type="ECO:0000313" key="1">
    <source>
        <dbReference type="EMBL" id="CAG7888301.1"/>
    </source>
</evidence>
<dbReference type="AlphaFoldDB" id="A0A8D9GWH9"/>
<protein>
    <submittedName>
        <fullName evidence="1">Uncharacterized protein</fullName>
    </submittedName>
</protein>
<feature type="non-terminal residue" evidence="1">
    <location>
        <position position="66"/>
    </location>
</feature>
<dbReference type="EMBL" id="LS974617">
    <property type="protein sequence ID" value="CAG7888301.1"/>
    <property type="molecule type" value="Genomic_DNA"/>
</dbReference>
<reference evidence="1 2" key="1">
    <citation type="submission" date="2021-07" db="EMBL/GenBank/DDBJ databases">
        <authorList>
            <consortium name="Genoscope - CEA"/>
            <person name="William W."/>
        </authorList>
    </citation>
    <scope>NUCLEOTIDE SEQUENCE [LARGE SCALE GENOMIC DNA]</scope>
</reference>
<gene>
    <name evidence="1" type="ORF">BRAPAZ1V2_A01P23770.2</name>
</gene>